<evidence type="ECO:0000259" key="8">
    <source>
        <dbReference type="Pfam" id="PF07524"/>
    </source>
</evidence>
<keyword evidence="11" id="KW-1185">Reference proteome</keyword>
<feature type="domain" description="Transcription factor TFIID subunit 8 C-terminal" evidence="9">
    <location>
        <begin position="304"/>
        <end position="352"/>
    </location>
</feature>
<evidence type="ECO:0000313" key="11">
    <source>
        <dbReference type="Proteomes" id="UP000030706"/>
    </source>
</evidence>
<evidence type="ECO:0000256" key="2">
    <source>
        <dbReference type="ARBA" id="ARBA00008767"/>
    </source>
</evidence>
<dbReference type="Pfam" id="PF10406">
    <property type="entry name" value="TAF8_C"/>
    <property type="match status" value="1"/>
</dbReference>
<gene>
    <name evidence="10" type="ORF">M438DRAFT_360006</name>
</gene>
<organism evidence="10 11">
    <name type="scientific">Aureobasidium pullulans EXF-150</name>
    <dbReference type="NCBI Taxonomy" id="1043002"/>
    <lineage>
        <taxon>Eukaryota</taxon>
        <taxon>Fungi</taxon>
        <taxon>Dikarya</taxon>
        <taxon>Ascomycota</taxon>
        <taxon>Pezizomycotina</taxon>
        <taxon>Dothideomycetes</taxon>
        <taxon>Dothideomycetidae</taxon>
        <taxon>Dothideales</taxon>
        <taxon>Saccotheciaceae</taxon>
        <taxon>Aureobasidium</taxon>
    </lineage>
</organism>
<dbReference type="AlphaFoldDB" id="A0A074X0Z9"/>
<dbReference type="InterPro" id="IPR006565">
    <property type="entry name" value="BTP"/>
</dbReference>
<evidence type="ECO:0000256" key="1">
    <source>
        <dbReference type="ARBA" id="ARBA00004123"/>
    </source>
</evidence>
<dbReference type="GO" id="GO:0046982">
    <property type="term" value="F:protein heterodimerization activity"/>
    <property type="evidence" value="ECO:0007669"/>
    <property type="project" value="InterPro"/>
</dbReference>
<dbReference type="InterPro" id="IPR037818">
    <property type="entry name" value="TAF8"/>
</dbReference>
<dbReference type="PANTHER" id="PTHR46469:SF1">
    <property type="entry name" value="TRANSCRIPTION INITIATION FACTOR TFIID SUBUNIT 8"/>
    <property type="match status" value="1"/>
</dbReference>
<evidence type="ECO:0000256" key="6">
    <source>
        <dbReference type="ARBA" id="ARBA00023242"/>
    </source>
</evidence>
<feature type="compositionally biased region" description="Polar residues" evidence="7">
    <location>
        <begin position="130"/>
        <end position="144"/>
    </location>
</feature>
<feature type="region of interest" description="Disordered" evidence="7">
    <location>
        <begin position="123"/>
        <end position="160"/>
    </location>
</feature>
<dbReference type="GeneID" id="40749702"/>
<evidence type="ECO:0000256" key="4">
    <source>
        <dbReference type="ARBA" id="ARBA00023015"/>
    </source>
</evidence>
<dbReference type="HOGENOM" id="CLU_026584_0_1_1"/>
<keyword evidence="4" id="KW-0805">Transcription regulation</keyword>
<comment type="subcellular location">
    <subcellularLocation>
        <location evidence="1">Nucleus</location>
    </subcellularLocation>
</comment>
<keyword evidence="6" id="KW-0539">Nucleus</keyword>
<dbReference type="Gene3D" id="1.10.20.10">
    <property type="entry name" value="Histone, subunit A"/>
    <property type="match status" value="1"/>
</dbReference>
<dbReference type="GO" id="GO:0006367">
    <property type="term" value="P:transcription initiation at RNA polymerase II promoter"/>
    <property type="evidence" value="ECO:0007669"/>
    <property type="project" value="TreeGrafter"/>
</dbReference>
<feature type="domain" description="Bromodomain associated" evidence="8">
    <location>
        <begin position="185"/>
        <end position="251"/>
    </location>
</feature>
<evidence type="ECO:0000256" key="3">
    <source>
        <dbReference type="ARBA" id="ARBA00017307"/>
    </source>
</evidence>
<dbReference type="Proteomes" id="UP000030706">
    <property type="component" value="Unassembled WGS sequence"/>
</dbReference>
<keyword evidence="5" id="KW-0804">Transcription</keyword>
<dbReference type="EMBL" id="KL585010">
    <property type="protein sequence ID" value="KEQ79078.1"/>
    <property type="molecule type" value="Genomic_DNA"/>
</dbReference>
<dbReference type="InterPro" id="IPR009072">
    <property type="entry name" value="Histone-fold"/>
</dbReference>
<feature type="compositionally biased region" description="Basic residues" evidence="7">
    <location>
        <begin position="147"/>
        <end position="160"/>
    </location>
</feature>
<comment type="similarity">
    <text evidence="2">Belongs to the TAF8 family.</text>
</comment>
<accession>A0A074X0Z9</accession>
<dbReference type="PANTHER" id="PTHR46469">
    <property type="entry name" value="TRANSCRIPTION INITIATION FACTOR TFIID SUBUNIT 8"/>
    <property type="match status" value="1"/>
</dbReference>
<protein>
    <recommendedName>
        <fullName evidence="3">Transcription initiation factor TFIID subunit 8</fullName>
    </recommendedName>
</protein>
<dbReference type="InterPro" id="IPR019473">
    <property type="entry name" value="TFIID_su8_C"/>
</dbReference>
<reference evidence="10 11" key="1">
    <citation type="journal article" date="2014" name="BMC Genomics">
        <title>Genome sequencing of four Aureobasidium pullulans varieties: biotechnological potential, stress tolerance, and description of new species.</title>
        <authorList>
            <person name="Gostin Ar C."/>
            <person name="Ohm R.A."/>
            <person name="Kogej T."/>
            <person name="Sonjak S."/>
            <person name="Turk M."/>
            <person name="Zajc J."/>
            <person name="Zalar P."/>
            <person name="Grube M."/>
            <person name="Sun H."/>
            <person name="Han J."/>
            <person name="Sharma A."/>
            <person name="Chiniquy J."/>
            <person name="Ngan C.Y."/>
            <person name="Lipzen A."/>
            <person name="Barry K."/>
            <person name="Grigoriev I.V."/>
            <person name="Gunde-Cimerman N."/>
        </authorList>
    </citation>
    <scope>NUCLEOTIDE SEQUENCE [LARGE SCALE GENOMIC DNA]</scope>
    <source>
        <strain evidence="10 11">EXF-150</strain>
    </source>
</reference>
<evidence type="ECO:0000256" key="5">
    <source>
        <dbReference type="ARBA" id="ARBA00023163"/>
    </source>
</evidence>
<proteinExistence type="inferred from homology"/>
<dbReference type="RefSeq" id="XP_029755265.1">
    <property type="nucleotide sequence ID" value="XM_029907396.1"/>
</dbReference>
<dbReference type="Pfam" id="PF07524">
    <property type="entry name" value="Bromo_TP"/>
    <property type="match status" value="1"/>
</dbReference>
<evidence type="ECO:0000259" key="9">
    <source>
        <dbReference type="Pfam" id="PF10406"/>
    </source>
</evidence>
<sequence length="440" mass="49180">MLGALSESRRILTRHYRDMPVLRETVFIACCFISAATAYNTSFGELDVTNPNFEIVLTRRRATQLSHELEHGPQQLVFASQLIHLIVTLSSGIVEVMRGYDNRTTSLAKAGWLKRQAPRQFVSGRKATSCPKTTTRQNMSSVPSNPLKRRRAGSKTKRTHHLSHIQQLPADTEPAAQDEAFIQAQLLRSICTALTIVGYESVKPSALEMFRAEVEEYMMNFLTTVKHSMTTSRRTTAIPQDFILALAEAGLESHHLEPHLQLRLPNDISNPIIPPPRPSEAPPPNLAPMLGRELATPATQQYGYMPSHFPPLPSRHAWQGTAVLTEREQDPRRIRERATDEGVQAEHALRKLTAANKARSRQAPVDKAKDKLWQDTISDLLDDEDKVPTQKDADGDLRLEGCMDSGGKVSSTADLIREGGGLMVNHDRNHWRRGRGAVHI</sequence>
<dbReference type="OrthoDB" id="2193813at2759"/>
<name>A0A074X0Z9_AURPU</name>
<dbReference type="GO" id="GO:0005669">
    <property type="term" value="C:transcription factor TFIID complex"/>
    <property type="evidence" value="ECO:0007669"/>
    <property type="project" value="InterPro"/>
</dbReference>
<dbReference type="CDD" id="cd00076">
    <property type="entry name" value="HFD_SF"/>
    <property type="match status" value="1"/>
</dbReference>
<dbReference type="STRING" id="1043002.A0A074X0Z9"/>
<evidence type="ECO:0000313" key="10">
    <source>
        <dbReference type="EMBL" id="KEQ79078.1"/>
    </source>
</evidence>
<evidence type="ECO:0000256" key="7">
    <source>
        <dbReference type="SAM" id="MobiDB-lite"/>
    </source>
</evidence>